<feature type="domain" description="RNA polymerase sigma-70 region 2" evidence="7">
    <location>
        <begin position="28"/>
        <end position="93"/>
    </location>
</feature>
<reference evidence="9 10" key="1">
    <citation type="submission" date="2020-08" db="EMBL/GenBank/DDBJ databases">
        <title>novel species in genus Nocardioides.</title>
        <authorList>
            <person name="Zhang G."/>
        </authorList>
    </citation>
    <scope>NUCLEOTIDE SEQUENCE [LARGE SCALE GENOMIC DNA]</scope>
    <source>
        <strain evidence="9 10">SC8A-24</strain>
    </source>
</reference>
<gene>
    <name evidence="9" type="ORF">H7344_16730</name>
</gene>
<evidence type="ECO:0000256" key="5">
    <source>
        <dbReference type="ARBA" id="ARBA00023163"/>
    </source>
</evidence>
<dbReference type="Gene3D" id="1.10.10.10">
    <property type="entry name" value="Winged helix-like DNA-binding domain superfamily/Winged helix DNA-binding domain"/>
    <property type="match status" value="1"/>
</dbReference>
<dbReference type="InterPro" id="IPR013249">
    <property type="entry name" value="RNA_pol_sigma70_r4_t2"/>
</dbReference>
<evidence type="ECO:0000313" key="10">
    <source>
        <dbReference type="Proteomes" id="UP000604001"/>
    </source>
</evidence>
<organism evidence="9 10">
    <name type="scientific">Nocardioides deserti</name>
    <dbReference type="NCBI Taxonomy" id="1588644"/>
    <lineage>
        <taxon>Bacteria</taxon>
        <taxon>Bacillati</taxon>
        <taxon>Actinomycetota</taxon>
        <taxon>Actinomycetes</taxon>
        <taxon>Propionibacteriales</taxon>
        <taxon>Nocardioidaceae</taxon>
        <taxon>Nocardioides</taxon>
    </lineage>
</organism>
<proteinExistence type="inferred from homology"/>
<dbReference type="PANTHER" id="PTHR43133">
    <property type="entry name" value="RNA POLYMERASE ECF-TYPE SIGMA FACTO"/>
    <property type="match status" value="1"/>
</dbReference>
<dbReference type="Gene3D" id="1.10.1740.10">
    <property type="match status" value="1"/>
</dbReference>
<dbReference type="InterPro" id="IPR036388">
    <property type="entry name" value="WH-like_DNA-bd_sf"/>
</dbReference>
<evidence type="ECO:0000259" key="8">
    <source>
        <dbReference type="Pfam" id="PF08281"/>
    </source>
</evidence>
<dbReference type="RefSeq" id="WP_186347142.1">
    <property type="nucleotide sequence ID" value="NZ_BMMR01000001.1"/>
</dbReference>
<evidence type="ECO:0000256" key="3">
    <source>
        <dbReference type="ARBA" id="ARBA00023082"/>
    </source>
</evidence>
<keyword evidence="5" id="KW-0804">Transcription</keyword>
<feature type="region of interest" description="Disordered" evidence="6">
    <location>
        <begin position="89"/>
        <end position="110"/>
    </location>
</feature>
<feature type="domain" description="RNA polymerase sigma factor 70 region 4 type 2" evidence="8">
    <location>
        <begin position="121"/>
        <end position="173"/>
    </location>
</feature>
<comment type="caution">
    <text evidence="9">The sequence shown here is derived from an EMBL/GenBank/DDBJ whole genome shotgun (WGS) entry which is preliminary data.</text>
</comment>
<dbReference type="PANTHER" id="PTHR43133:SF8">
    <property type="entry name" value="RNA POLYMERASE SIGMA FACTOR HI_1459-RELATED"/>
    <property type="match status" value="1"/>
</dbReference>
<evidence type="ECO:0000256" key="2">
    <source>
        <dbReference type="ARBA" id="ARBA00023015"/>
    </source>
</evidence>
<dbReference type="SUPFAM" id="SSF88659">
    <property type="entry name" value="Sigma3 and sigma4 domains of RNA polymerase sigma factors"/>
    <property type="match status" value="1"/>
</dbReference>
<keyword evidence="2" id="KW-0805">Transcription regulation</keyword>
<dbReference type="Pfam" id="PF08281">
    <property type="entry name" value="Sigma70_r4_2"/>
    <property type="match status" value="1"/>
</dbReference>
<dbReference type="SUPFAM" id="SSF88946">
    <property type="entry name" value="Sigma2 domain of RNA polymerase sigma factors"/>
    <property type="match status" value="1"/>
</dbReference>
<dbReference type="Proteomes" id="UP000604001">
    <property type="component" value="Unassembled WGS sequence"/>
</dbReference>
<protein>
    <submittedName>
        <fullName evidence="9">RNA polymerase sigma factor</fullName>
    </submittedName>
</protein>
<dbReference type="NCBIfam" id="TIGR02937">
    <property type="entry name" value="sigma70-ECF"/>
    <property type="match status" value="1"/>
</dbReference>
<keyword evidence="4" id="KW-0238">DNA-binding</keyword>
<dbReference type="EMBL" id="JACMYC010000014">
    <property type="protein sequence ID" value="MBC2961942.1"/>
    <property type="molecule type" value="Genomic_DNA"/>
</dbReference>
<dbReference type="InterPro" id="IPR014284">
    <property type="entry name" value="RNA_pol_sigma-70_dom"/>
</dbReference>
<evidence type="ECO:0000256" key="4">
    <source>
        <dbReference type="ARBA" id="ARBA00023125"/>
    </source>
</evidence>
<dbReference type="InterPro" id="IPR013325">
    <property type="entry name" value="RNA_pol_sigma_r2"/>
</dbReference>
<keyword evidence="10" id="KW-1185">Reference proteome</keyword>
<name>A0ABR6UBX7_9ACTN</name>
<dbReference type="Pfam" id="PF04542">
    <property type="entry name" value="Sigma70_r2"/>
    <property type="match status" value="1"/>
</dbReference>
<evidence type="ECO:0000256" key="6">
    <source>
        <dbReference type="SAM" id="MobiDB-lite"/>
    </source>
</evidence>
<dbReference type="InterPro" id="IPR039425">
    <property type="entry name" value="RNA_pol_sigma-70-like"/>
</dbReference>
<accession>A0ABR6UBX7</accession>
<dbReference type="InterPro" id="IPR013324">
    <property type="entry name" value="RNA_pol_sigma_r3/r4-like"/>
</dbReference>
<comment type="similarity">
    <text evidence="1">Belongs to the sigma-70 factor family. ECF subfamily.</text>
</comment>
<sequence>MDADDELIERAKRGDQDAWRELYVEHGGRLVVWLQVRPSGDSAMAAEDVASEAWLTAATKIHEFTGTGEQFAGWLFGIARNLGLNARRKTDRRRTDPVGEDDVHEAHEPVDAPEAYLVGKDWVRQVLAQLPPRERDVIGCLEVVGLDVEATSRALGISAVAVRVARHRGLRRLRGLGLLDAGPEVTTSTQPTT</sequence>
<evidence type="ECO:0000256" key="1">
    <source>
        <dbReference type="ARBA" id="ARBA00010641"/>
    </source>
</evidence>
<keyword evidence="3" id="KW-0731">Sigma factor</keyword>
<evidence type="ECO:0000313" key="9">
    <source>
        <dbReference type="EMBL" id="MBC2961942.1"/>
    </source>
</evidence>
<dbReference type="InterPro" id="IPR007627">
    <property type="entry name" value="RNA_pol_sigma70_r2"/>
</dbReference>
<evidence type="ECO:0000259" key="7">
    <source>
        <dbReference type="Pfam" id="PF04542"/>
    </source>
</evidence>